<dbReference type="InterPro" id="IPR017117">
    <property type="entry name" value="Nob1_euk"/>
</dbReference>
<dbReference type="Proteomes" id="UP000322899">
    <property type="component" value="Unassembled WGS sequence"/>
</dbReference>
<keyword evidence="3" id="KW-0540">Nuclease</keyword>
<evidence type="ECO:0008006" key="14">
    <source>
        <dbReference type="Google" id="ProtNLM"/>
    </source>
</evidence>
<evidence type="ECO:0000256" key="4">
    <source>
        <dbReference type="ARBA" id="ARBA00022723"/>
    </source>
</evidence>
<evidence type="ECO:0000313" key="13">
    <source>
        <dbReference type="Proteomes" id="UP000322899"/>
    </source>
</evidence>
<keyword evidence="6 8" id="KW-0862">Zinc</keyword>
<feature type="region of interest" description="Disordered" evidence="9">
    <location>
        <begin position="262"/>
        <end position="318"/>
    </location>
</feature>
<organism evidence="12 13">
    <name type="scientific">Cafeteria roenbergensis</name>
    <name type="common">Marine flagellate</name>
    <dbReference type="NCBI Taxonomy" id="33653"/>
    <lineage>
        <taxon>Eukaryota</taxon>
        <taxon>Sar</taxon>
        <taxon>Stramenopiles</taxon>
        <taxon>Bigyra</taxon>
        <taxon>Opalozoa</taxon>
        <taxon>Bicosoecida</taxon>
        <taxon>Cafeteriaceae</taxon>
        <taxon>Cafeteria</taxon>
    </lineage>
</organism>
<comment type="similarity">
    <text evidence="2">Belongs to the NOB1 family.</text>
</comment>
<dbReference type="GO" id="GO:0004521">
    <property type="term" value="F:RNA endonuclease activity"/>
    <property type="evidence" value="ECO:0007669"/>
    <property type="project" value="InterPro"/>
</dbReference>
<dbReference type="GO" id="GO:0030688">
    <property type="term" value="C:preribosome, small subunit precursor"/>
    <property type="evidence" value="ECO:0007669"/>
    <property type="project" value="TreeGrafter"/>
</dbReference>
<dbReference type="Pfam" id="PF17146">
    <property type="entry name" value="PIN_6"/>
    <property type="match status" value="1"/>
</dbReference>
<dbReference type="AlphaFoldDB" id="A0A5A8ELN9"/>
<dbReference type="EMBL" id="VLTO01000002">
    <property type="protein sequence ID" value="KAA0178018.1"/>
    <property type="molecule type" value="Genomic_DNA"/>
</dbReference>
<feature type="binding site" evidence="8">
    <location>
        <position position="458"/>
    </location>
    <ligand>
        <name>Zn(2+)</name>
        <dbReference type="ChEBI" id="CHEBI:29105"/>
    </ligand>
</feature>
<gene>
    <name evidence="12" type="ORF">FNF27_00566</name>
</gene>
<evidence type="ECO:0000256" key="7">
    <source>
        <dbReference type="ARBA" id="ARBA00023242"/>
    </source>
</evidence>
<evidence type="ECO:0000313" key="12">
    <source>
        <dbReference type="EMBL" id="KAA0178018.1"/>
    </source>
</evidence>
<keyword evidence="5" id="KW-0378">Hydrolase</keyword>
<dbReference type="GO" id="GO:0005634">
    <property type="term" value="C:nucleus"/>
    <property type="evidence" value="ECO:0007669"/>
    <property type="project" value="UniProtKB-SubCell"/>
</dbReference>
<evidence type="ECO:0000256" key="5">
    <source>
        <dbReference type="ARBA" id="ARBA00022801"/>
    </source>
</evidence>
<dbReference type="GO" id="GO:0046872">
    <property type="term" value="F:metal ion binding"/>
    <property type="evidence" value="ECO:0007669"/>
    <property type="project" value="UniProtKB-KW"/>
</dbReference>
<dbReference type="Gene3D" id="3.40.50.1010">
    <property type="entry name" value="5'-nuclease"/>
    <property type="match status" value="1"/>
</dbReference>
<feature type="binding site" evidence="8">
    <location>
        <position position="446"/>
    </location>
    <ligand>
        <name>Zn(2+)</name>
        <dbReference type="ChEBI" id="CHEBI:29105"/>
    </ligand>
</feature>
<protein>
    <recommendedName>
        <fullName evidence="14">Nin one binding (NOB1) Zn-ribbon-like domain-containing protein</fullName>
    </recommendedName>
</protein>
<dbReference type="PIRSF" id="PIRSF037125">
    <property type="entry name" value="D-site_20S_pre-rRNA_nuclease"/>
    <property type="match status" value="1"/>
</dbReference>
<proteinExistence type="inferred from homology"/>
<dbReference type="PANTHER" id="PTHR12814">
    <property type="entry name" value="RNA-BINDING PROTEIN NOB1"/>
    <property type="match status" value="1"/>
</dbReference>
<evidence type="ECO:0000259" key="11">
    <source>
        <dbReference type="Pfam" id="PF17146"/>
    </source>
</evidence>
<name>A0A5A8ELN9_CAFRO</name>
<dbReference type="Pfam" id="PF08772">
    <property type="entry name" value="Zn_ribbon_NOB1"/>
    <property type="match status" value="1"/>
</dbReference>
<feature type="region of interest" description="Disordered" evidence="9">
    <location>
        <begin position="170"/>
        <end position="197"/>
    </location>
</feature>
<feature type="region of interest" description="Disordered" evidence="9">
    <location>
        <begin position="88"/>
        <end position="110"/>
    </location>
</feature>
<feature type="domain" description="Ribonuclease PIN" evidence="11">
    <location>
        <begin position="1"/>
        <end position="80"/>
    </location>
</feature>
<evidence type="ECO:0000256" key="3">
    <source>
        <dbReference type="ARBA" id="ARBA00022722"/>
    </source>
</evidence>
<reference evidence="12 13" key="1">
    <citation type="submission" date="2019-07" db="EMBL/GenBank/DDBJ databases">
        <title>Genomes of Cafeteria roenbergensis.</title>
        <authorList>
            <person name="Fischer M.G."/>
            <person name="Hackl T."/>
            <person name="Roman M."/>
        </authorList>
    </citation>
    <scope>NUCLEOTIDE SEQUENCE [LARGE SCALE GENOMIC DNA]</scope>
    <source>
        <strain evidence="12 13">E4-10P</strain>
    </source>
</reference>
<dbReference type="PANTHER" id="PTHR12814:SF2">
    <property type="entry name" value="RNA-BINDING PROTEIN NOB1"/>
    <property type="match status" value="1"/>
</dbReference>
<comment type="subcellular location">
    <subcellularLocation>
        <location evidence="1">Nucleus</location>
    </subcellularLocation>
</comment>
<dbReference type="GO" id="GO:0016787">
    <property type="term" value="F:hydrolase activity"/>
    <property type="evidence" value="ECO:0007669"/>
    <property type="project" value="UniProtKB-KW"/>
</dbReference>
<feature type="region of interest" description="Disordered" evidence="9">
    <location>
        <begin position="569"/>
        <end position="603"/>
    </location>
</feature>
<dbReference type="SUPFAM" id="SSF144206">
    <property type="entry name" value="NOB1 zinc finger-like"/>
    <property type="match status" value="1"/>
</dbReference>
<feature type="binding site" evidence="8">
    <location>
        <position position="461"/>
    </location>
    <ligand>
        <name>Zn(2+)</name>
        <dbReference type="ChEBI" id="CHEBI:29105"/>
    </ligand>
</feature>
<dbReference type="InterPro" id="IPR033411">
    <property type="entry name" value="Ribonuclease_PIN"/>
</dbReference>
<feature type="compositionally biased region" description="Basic residues" evidence="9">
    <location>
        <begin position="587"/>
        <end position="603"/>
    </location>
</feature>
<dbReference type="GO" id="GO:0030490">
    <property type="term" value="P:maturation of SSU-rRNA"/>
    <property type="evidence" value="ECO:0007669"/>
    <property type="project" value="TreeGrafter"/>
</dbReference>
<evidence type="ECO:0000256" key="6">
    <source>
        <dbReference type="ARBA" id="ARBA00022833"/>
    </source>
</evidence>
<sequence>MIRQTAVWTMSEDLVSTQGVLDELRDEATREWLSRAPSKVVPRAPSAAAIRAASEAARRTGDLHALSAVDVGIVALAWQLHAEASGLPVAGGEAPSASGRSKSGEAGAAQLRADAAAARAQGPAAAAMWSRPAPWLASAAAKKEAAGTSAAEPSSSAVADAVRAAAAAESSARAASTGGAGDLGGRFDDADEDEEGMDEEWLAALDPSTRRARLAEAGTPVYAAAGPATGAAAASAAGAVSPATATPFPSLGGLAAAGLLKPDESESAPSTWRGPARPLAAVKPTTMVTRGAADSLGTSGSATDAPKDGRGAAAAGEGAASGGAASAAAAASALSSLPEEADAEAEAGAAAGGVDEEDDEGDWATPELVAAAQARGADPASMGFAGAFSGIELGASKKDEPRAKVACVTTDFACQNVLMELGVPVVGLDGRKVKKLRRWVLKCDACFLVTPDMGRLFCPQCGSNTLRRLACTRTSRGRTIYHYSKHKADPSIRGTQYTLPAPRGGRQGDLLLREDQLLTGSWKQRAKKAGKPRTSFLADAAGLSGDWAKPEASKKGFTTPGELLANVRNSPGVVVGLGRHPNASKGRDRRGQKKNKRPGSKPM</sequence>
<evidence type="ECO:0000256" key="8">
    <source>
        <dbReference type="PIRSR" id="PIRSR037125-1"/>
    </source>
</evidence>
<dbReference type="InterPro" id="IPR014881">
    <property type="entry name" value="NOB1_Zn-bd"/>
</dbReference>
<feature type="region of interest" description="Disordered" evidence="9">
    <location>
        <begin position="335"/>
        <end position="362"/>
    </location>
</feature>
<evidence type="ECO:0000256" key="1">
    <source>
        <dbReference type="ARBA" id="ARBA00004123"/>
    </source>
</evidence>
<feature type="domain" description="Nin one binding (NOB1) Zn-ribbon-like" evidence="10">
    <location>
        <begin position="433"/>
        <end position="505"/>
    </location>
</feature>
<dbReference type="InterPro" id="IPR039907">
    <property type="entry name" value="NOB1"/>
</dbReference>
<dbReference type="Gene3D" id="6.20.210.10">
    <property type="entry name" value="Nin one binding (NOB1), Zn-ribbon-like"/>
    <property type="match status" value="1"/>
</dbReference>
<keyword evidence="4 8" id="KW-0479">Metal-binding</keyword>
<evidence type="ECO:0000256" key="9">
    <source>
        <dbReference type="SAM" id="MobiDB-lite"/>
    </source>
</evidence>
<keyword evidence="7" id="KW-0539">Nucleus</keyword>
<evidence type="ECO:0000259" key="10">
    <source>
        <dbReference type="Pfam" id="PF08772"/>
    </source>
</evidence>
<feature type="binding site" evidence="8">
    <location>
        <position position="443"/>
    </location>
    <ligand>
        <name>Zn(2+)</name>
        <dbReference type="ChEBI" id="CHEBI:29105"/>
    </ligand>
</feature>
<dbReference type="OrthoDB" id="446759at2759"/>
<accession>A0A5A8ELN9</accession>
<comment type="caution">
    <text evidence="12">The sequence shown here is derived from an EMBL/GenBank/DDBJ whole genome shotgun (WGS) entry which is preliminary data.</text>
</comment>
<dbReference type="InterPro" id="IPR036283">
    <property type="entry name" value="NOB1_Zf-like_sf"/>
</dbReference>
<evidence type="ECO:0000256" key="2">
    <source>
        <dbReference type="ARBA" id="ARBA00005858"/>
    </source>
</evidence>